<protein>
    <submittedName>
        <fullName evidence="1">Uncharacterized protein</fullName>
    </submittedName>
</protein>
<accession>A0A8J8NXP9</accession>
<organism evidence="1 2">
    <name type="scientific">Halteria grandinella</name>
    <dbReference type="NCBI Taxonomy" id="5974"/>
    <lineage>
        <taxon>Eukaryota</taxon>
        <taxon>Sar</taxon>
        <taxon>Alveolata</taxon>
        <taxon>Ciliophora</taxon>
        <taxon>Intramacronucleata</taxon>
        <taxon>Spirotrichea</taxon>
        <taxon>Stichotrichia</taxon>
        <taxon>Sporadotrichida</taxon>
        <taxon>Halteriidae</taxon>
        <taxon>Halteria</taxon>
    </lineage>
</organism>
<keyword evidence="2" id="KW-1185">Reference proteome</keyword>
<dbReference type="Proteomes" id="UP000785679">
    <property type="component" value="Unassembled WGS sequence"/>
</dbReference>
<evidence type="ECO:0000313" key="2">
    <source>
        <dbReference type="Proteomes" id="UP000785679"/>
    </source>
</evidence>
<reference evidence="1" key="1">
    <citation type="submission" date="2019-06" db="EMBL/GenBank/DDBJ databases">
        <authorList>
            <person name="Zheng W."/>
        </authorList>
    </citation>
    <scope>NUCLEOTIDE SEQUENCE</scope>
    <source>
        <strain evidence="1">QDHG01</strain>
    </source>
</reference>
<dbReference type="EMBL" id="RRYP01005447">
    <property type="protein sequence ID" value="TNV82029.1"/>
    <property type="molecule type" value="Genomic_DNA"/>
</dbReference>
<sequence>MRVVRKKASANSDKGPVDQEYSQYLPVNFEAMMQYLHYTNERSEIAKTINLNHRELLDKIENGKDLGQKSKKIKTGEDCRNDLEGLCKLMASHSFDNSSLLHADGNMFCKNINSIKPQEVYADTKSKSITEVENNSDDLYSIRITERNPLAEVNDANLYSPRVQTKVTVPICKIQANFSVRRNHDPVVKNYKKIKLSNKLQSFIDQQRKGQVSTLLSTDVSPQKVTESTLRKTTIKTTNISDKFIEFKQLPVQQIIFKPSNLLKASHINKQVMKTNSLRNSQAYNSIKQQYQSFEMEDRGKMFSSLSVSQKPTCVRRQIEIDLPYGSVKKLKQSVGTGQCETSTTRDDPYQGQLQTRNINACSRNSLSQLNLLPSLENDQIFDSSALTSGTGYKPQGGRRQSKVLISKDRNFKDNKNLIARKSTETSYSSSHSQSQVWQSHPIQIREAKLFEQRTNEPSFQVESKGQFDIDV</sequence>
<dbReference type="AlphaFoldDB" id="A0A8J8NXP9"/>
<name>A0A8J8NXP9_HALGN</name>
<evidence type="ECO:0000313" key="1">
    <source>
        <dbReference type="EMBL" id="TNV82029.1"/>
    </source>
</evidence>
<proteinExistence type="predicted"/>
<gene>
    <name evidence="1" type="ORF">FGO68_gene8561</name>
</gene>
<comment type="caution">
    <text evidence="1">The sequence shown here is derived from an EMBL/GenBank/DDBJ whole genome shotgun (WGS) entry which is preliminary data.</text>
</comment>